<dbReference type="AlphaFoldDB" id="A0AAE6MLD1"/>
<evidence type="ECO:0000313" key="4">
    <source>
        <dbReference type="Proteomes" id="UP000663940"/>
    </source>
</evidence>
<dbReference type="RefSeq" id="WP_112658155.1">
    <property type="nucleotide sequence ID" value="NZ_CP043451.1"/>
</dbReference>
<dbReference type="EMBL" id="CP043451">
    <property type="protein sequence ID" value="QEM07072.1"/>
    <property type="molecule type" value="Genomic_DNA"/>
</dbReference>
<accession>A0AAE6MLD1</accession>
<name>A0AAE6MLD1_9SPHI</name>
<evidence type="ECO:0000313" key="1">
    <source>
        <dbReference type="EMBL" id="QEM07072.1"/>
    </source>
</evidence>
<protein>
    <submittedName>
        <fullName evidence="1">Uncharacterized protein</fullName>
    </submittedName>
</protein>
<proteinExistence type="predicted"/>
<organism evidence="1 3">
    <name type="scientific">Mucilaginibacter rubeus</name>
    <dbReference type="NCBI Taxonomy" id="2027860"/>
    <lineage>
        <taxon>Bacteria</taxon>
        <taxon>Pseudomonadati</taxon>
        <taxon>Bacteroidota</taxon>
        <taxon>Sphingobacteriia</taxon>
        <taxon>Sphingobacteriales</taxon>
        <taxon>Sphingobacteriaceae</taxon>
        <taxon>Mucilaginibacter</taxon>
    </lineage>
</organism>
<keyword evidence="4" id="KW-1185">Reference proteome</keyword>
<reference evidence="2 4" key="2">
    <citation type="submission" date="2021-03" db="EMBL/GenBank/DDBJ databases">
        <title>Mucilaginibacter strains isolated from gold and copper mining confer multi heavy-metal resistance.</title>
        <authorList>
            <person name="Li Y."/>
        </authorList>
    </citation>
    <scope>NUCLEOTIDE SEQUENCE [LARGE SCALE GENOMIC DNA]</scope>
    <source>
        <strain evidence="2 4">P2-4</strain>
    </source>
</reference>
<sequence>MNITFNQTSGEGLNNYLFVKQTATDHRTTQYYKHLHYYLSLAKKLMSGLNCYVLIRYSPFLAEVLPVIYTTDWHYNLQSDDFQGLGTDLGFSLSHRLSNGNVVKEQSVYFPLKDLLTLQSFPEDTFGDTSSSITIFALKSGSEQDLHSFLGTKRIPYLPELLLESELFIHILCGKCSGFYDTISIKSVQSIAHNINVINRNEL</sequence>
<evidence type="ECO:0000313" key="3">
    <source>
        <dbReference type="Proteomes" id="UP000250557"/>
    </source>
</evidence>
<gene>
    <name evidence="1" type="ORF">DIU31_027510</name>
    <name evidence="2" type="ORF">J3L21_33520</name>
</gene>
<evidence type="ECO:0000313" key="2">
    <source>
        <dbReference type="EMBL" id="QTE50385.1"/>
    </source>
</evidence>
<dbReference type="Proteomes" id="UP000663940">
    <property type="component" value="Chromosome"/>
</dbReference>
<dbReference type="EMBL" id="CP071880">
    <property type="protein sequence ID" value="QTE50385.1"/>
    <property type="molecule type" value="Genomic_DNA"/>
</dbReference>
<reference evidence="1 3" key="1">
    <citation type="submission" date="2019-08" db="EMBL/GenBank/DDBJ databases">
        <title>Comparative genome analysis confer to the adaptation heavy metal polluted environment.</title>
        <authorList>
            <person name="Li Y."/>
        </authorList>
    </citation>
    <scope>NUCLEOTIDE SEQUENCE [LARGE SCALE GENOMIC DNA]</scope>
    <source>
        <strain evidence="1 3">P2</strain>
    </source>
</reference>
<dbReference type="Proteomes" id="UP000250557">
    <property type="component" value="Chromosome"/>
</dbReference>